<evidence type="ECO:0000313" key="1">
    <source>
        <dbReference type="EMBL" id="TKA30794.1"/>
    </source>
</evidence>
<dbReference type="InterPro" id="IPR024222">
    <property type="entry name" value="Ten1_fungal"/>
</dbReference>
<dbReference type="OrthoDB" id="5275361at2759"/>
<gene>
    <name evidence="1" type="ORF">B0A50_02514</name>
</gene>
<evidence type="ECO:0000313" key="2">
    <source>
        <dbReference type="Proteomes" id="UP000308549"/>
    </source>
</evidence>
<comment type="caution">
    <text evidence="1">The sequence shown here is derived from an EMBL/GenBank/DDBJ whole genome shotgun (WGS) entry which is preliminary data.</text>
</comment>
<accession>A0A4U0U714</accession>
<reference evidence="1 2" key="1">
    <citation type="submission" date="2017-03" db="EMBL/GenBank/DDBJ databases">
        <title>Genomes of endolithic fungi from Antarctica.</title>
        <authorList>
            <person name="Coleine C."/>
            <person name="Masonjones S."/>
            <person name="Stajich J.E."/>
        </authorList>
    </citation>
    <scope>NUCLEOTIDE SEQUENCE [LARGE SCALE GENOMIC DNA]</scope>
    <source>
        <strain evidence="1 2">CCFEE 6315</strain>
    </source>
</reference>
<dbReference type="Gene3D" id="2.40.50.140">
    <property type="entry name" value="Nucleic acid-binding proteins"/>
    <property type="match status" value="1"/>
</dbReference>
<dbReference type="InterPro" id="IPR012340">
    <property type="entry name" value="NA-bd_OB-fold"/>
</dbReference>
<name>A0A4U0U714_9PEZI</name>
<dbReference type="GO" id="GO:0016233">
    <property type="term" value="P:telomere capping"/>
    <property type="evidence" value="ECO:0007669"/>
    <property type="project" value="InterPro"/>
</dbReference>
<dbReference type="GO" id="GO:0043047">
    <property type="term" value="F:single-stranded telomeric DNA binding"/>
    <property type="evidence" value="ECO:0007669"/>
    <property type="project" value="InterPro"/>
</dbReference>
<organism evidence="1 2">
    <name type="scientific">Salinomyces thailandicus</name>
    <dbReference type="NCBI Taxonomy" id="706561"/>
    <lineage>
        <taxon>Eukaryota</taxon>
        <taxon>Fungi</taxon>
        <taxon>Dikarya</taxon>
        <taxon>Ascomycota</taxon>
        <taxon>Pezizomycotina</taxon>
        <taxon>Dothideomycetes</taxon>
        <taxon>Dothideomycetidae</taxon>
        <taxon>Mycosphaerellales</taxon>
        <taxon>Teratosphaeriaceae</taxon>
        <taxon>Salinomyces</taxon>
    </lineage>
</organism>
<dbReference type="Proteomes" id="UP000308549">
    <property type="component" value="Unassembled WGS sequence"/>
</dbReference>
<evidence type="ECO:0008006" key="3">
    <source>
        <dbReference type="Google" id="ProtNLM"/>
    </source>
</evidence>
<dbReference type="Pfam" id="PF12658">
    <property type="entry name" value="Ten1"/>
    <property type="match status" value="1"/>
</dbReference>
<proteinExistence type="predicted"/>
<dbReference type="EMBL" id="NAJL01000010">
    <property type="protein sequence ID" value="TKA30794.1"/>
    <property type="molecule type" value="Genomic_DNA"/>
</dbReference>
<sequence>MPEPSRLVKLEHIHEVEVGTKIRFLGCVHAYDDQTARLTIRNRYPATARDTPTAVVSVETLLKTLGHEVVEVGAWLNVIGYIRPSLLDNSEAVAGKQKVKQRSREPVHAAVSVEASMIWPAGAIRLEKYNAALEELQEACKPDT</sequence>
<dbReference type="AlphaFoldDB" id="A0A4U0U714"/>
<protein>
    <recommendedName>
        <fullName evidence="3">CST complex subunit Ten1</fullName>
    </recommendedName>
</protein>
<keyword evidence="2" id="KW-1185">Reference proteome</keyword>
<dbReference type="GO" id="GO:1990879">
    <property type="term" value="C:CST complex"/>
    <property type="evidence" value="ECO:0007669"/>
    <property type="project" value="InterPro"/>
</dbReference>